<evidence type="ECO:0000313" key="3">
    <source>
        <dbReference type="EMBL" id="GAA0676355.1"/>
    </source>
</evidence>
<reference evidence="3 4" key="1">
    <citation type="journal article" date="2019" name="Int. J. Syst. Evol. Microbiol.">
        <title>The Global Catalogue of Microorganisms (GCM) 10K type strain sequencing project: providing services to taxonomists for standard genome sequencing and annotation.</title>
        <authorList>
            <consortium name="The Broad Institute Genomics Platform"/>
            <consortium name="The Broad Institute Genome Sequencing Center for Infectious Disease"/>
            <person name="Wu L."/>
            <person name="Ma J."/>
        </authorList>
    </citation>
    <scope>NUCLEOTIDE SEQUENCE [LARGE SCALE GENOMIC DNA]</scope>
    <source>
        <strain evidence="3 4">JCM 16328</strain>
    </source>
</reference>
<evidence type="ECO:0000256" key="1">
    <source>
        <dbReference type="SAM" id="Phobius"/>
    </source>
</evidence>
<comment type="caution">
    <text evidence="3">The sequence shown here is derived from an EMBL/GenBank/DDBJ whole genome shotgun (WGS) entry which is preliminary data.</text>
</comment>
<dbReference type="Pfam" id="PF07705">
    <property type="entry name" value="CARDB"/>
    <property type="match status" value="1"/>
</dbReference>
<keyword evidence="1" id="KW-1133">Transmembrane helix</keyword>
<feature type="transmembrane region" description="Helical" evidence="1">
    <location>
        <begin position="368"/>
        <end position="389"/>
    </location>
</feature>
<dbReference type="EMBL" id="BAAADV010000006">
    <property type="protein sequence ID" value="GAA0676355.1"/>
    <property type="molecule type" value="Genomic_DNA"/>
</dbReference>
<dbReference type="Gene3D" id="2.60.40.10">
    <property type="entry name" value="Immunoglobulins"/>
    <property type="match status" value="1"/>
</dbReference>
<keyword evidence="4" id="KW-1185">Reference proteome</keyword>
<dbReference type="Proteomes" id="UP001500420">
    <property type="component" value="Unassembled WGS sequence"/>
</dbReference>
<keyword evidence="1" id="KW-0472">Membrane</keyword>
<dbReference type="InterPro" id="IPR011635">
    <property type="entry name" value="CARDB"/>
</dbReference>
<gene>
    <name evidence="3" type="ORF">GCM10009020_25180</name>
</gene>
<feature type="domain" description="CARDB" evidence="2">
    <location>
        <begin position="270"/>
        <end position="348"/>
    </location>
</feature>
<proteinExistence type="predicted"/>
<dbReference type="RefSeq" id="WP_343774392.1">
    <property type="nucleotide sequence ID" value="NZ_BAAADV010000006.1"/>
</dbReference>
<sequence length="393" mass="40724">MRNSTTAAVLCIVCALALSAGSVAALPAADGATPSTAVGATPPTLDGADADASVSFQQGGSAAIQEDDSQTYAVTQGDQCITIQALGNGSQTVEEFYDYRNPETHDGPNNVYSSYGTRDLQRDDTTTMFVYEGSEGTSLVVIHERVGGDSDGGAVTMQFDGLAENSEWAVKDDLYNGTRPGGNLDEWSHSGTSARATWAYTDGRNDGGALRGFGEDVTVTPYFNDRADFREYPGDITEWEVVSAEDGEYNRSSLDSMTEEVQVLAGGCAELTVASLTTSPSEPSPGETVDVQATVQNDGAVAGTFPVEITVDGEAIDTREIELDSGESRDIAVETTFDETGSYEIAVANTTATVEVSDDAGGGSGGDVLSGFGVGAALAALAGAGAIGLRRRR</sequence>
<organism evidence="3 4">
    <name type="scientific">Natronoarchaeum mannanilyticum</name>
    <dbReference type="NCBI Taxonomy" id="926360"/>
    <lineage>
        <taxon>Archaea</taxon>
        <taxon>Methanobacteriati</taxon>
        <taxon>Methanobacteriota</taxon>
        <taxon>Stenosarchaea group</taxon>
        <taxon>Halobacteria</taxon>
        <taxon>Halobacteriales</taxon>
        <taxon>Natronoarchaeaceae</taxon>
    </lineage>
</organism>
<accession>A0AAV3TBP9</accession>
<name>A0AAV3TBP9_9EURY</name>
<evidence type="ECO:0000259" key="2">
    <source>
        <dbReference type="Pfam" id="PF07705"/>
    </source>
</evidence>
<dbReference type="InterPro" id="IPR013783">
    <property type="entry name" value="Ig-like_fold"/>
</dbReference>
<dbReference type="AlphaFoldDB" id="A0AAV3TBP9"/>
<keyword evidence="1" id="KW-0812">Transmembrane</keyword>
<evidence type="ECO:0000313" key="4">
    <source>
        <dbReference type="Proteomes" id="UP001500420"/>
    </source>
</evidence>
<protein>
    <recommendedName>
        <fullName evidence="2">CARDB domain-containing protein</fullName>
    </recommendedName>
</protein>